<accession>A0A6J5PBX3</accession>
<evidence type="ECO:0000313" key="4">
    <source>
        <dbReference type="EMBL" id="CAB4168707.1"/>
    </source>
</evidence>
<evidence type="ECO:0000313" key="3">
    <source>
        <dbReference type="EMBL" id="CAB4136163.1"/>
    </source>
</evidence>
<gene>
    <name evidence="3" type="ORF">UFOVP302_29</name>
    <name evidence="4" type="ORF">UFOVP579_29</name>
</gene>
<dbReference type="EMBL" id="LR796316">
    <property type="protein sequence ID" value="CAB4136163.1"/>
    <property type="molecule type" value="Genomic_DNA"/>
</dbReference>
<proteinExistence type="predicted"/>
<dbReference type="InterPro" id="IPR043736">
    <property type="entry name" value="DUF5681"/>
</dbReference>
<evidence type="ECO:0000256" key="1">
    <source>
        <dbReference type="SAM" id="MobiDB-lite"/>
    </source>
</evidence>
<dbReference type="Pfam" id="PF18932">
    <property type="entry name" value="DUF5681"/>
    <property type="match status" value="1"/>
</dbReference>
<organism evidence="4">
    <name type="scientific">uncultured Caudovirales phage</name>
    <dbReference type="NCBI Taxonomy" id="2100421"/>
    <lineage>
        <taxon>Viruses</taxon>
        <taxon>Duplodnaviria</taxon>
        <taxon>Heunggongvirae</taxon>
        <taxon>Uroviricota</taxon>
        <taxon>Caudoviricetes</taxon>
        <taxon>Peduoviridae</taxon>
        <taxon>Maltschvirus</taxon>
        <taxon>Maltschvirus maltsch</taxon>
    </lineage>
</organism>
<feature type="region of interest" description="Disordered" evidence="1">
    <location>
        <begin position="1"/>
        <end position="30"/>
    </location>
</feature>
<dbReference type="EMBL" id="LR796829">
    <property type="protein sequence ID" value="CAB4168707.1"/>
    <property type="molecule type" value="Genomic_DNA"/>
</dbReference>
<protein>
    <recommendedName>
        <fullName evidence="2">DUF5681 domain-containing protein</fullName>
    </recommendedName>
</protein>
<feature type="domain" description="DUF5681" evidence="2">
    <location>
        <begin position="13"/>
        <end position="78"/>
    </location>
</feature>
<sequence length="103" mass="11047">MPFKKGNKLAPKPFVKGKSGNPKGKPKKLPHLDKLLAEVLGEEKDGMTAAEAILKALRVKATKGDIRAAEVLLDRGYGKVKETINLTSKVITVRVPGEEGAES</sequence>
<name>A0A6J5PBX3_9CAUD</name>
<reference evidence="4" key="1">
    <citation type="submission" date="2020-04" db="EMBL/GenBank/DDBJ databases">
        <authorList>
            <person name="Chiriac C."/>
            <person name="Salcher M."/>
            <person name="Ghai R."/>
            <person name="Kavagutti S V."/>
        </authorList>
    </citation>
    <scope>NUCLEOTIDE SEQUENCE</scope>
</reference>
<evidence type="ECO:0000259" key="2">
    <source>
        <dbReference type="Pfam" id="PF18932"/>
    </source>
</evidence>